<evidence type="ECO:0008006" key="5">
    <source>
        <dbReference type="Google" id="ProtNLM"/>
    </source>
</evidence>
<feature type="signal peptide" evidence="2">
    <location>
        <begin position="1"/>
        <end position="29"/>
    </location>
</feature>
<dbReference type="Proteomes" id="UP000494117">
    <property type="component" value="Unassembled WGS sequence"/>
</dbReference>
<protein>
    <recommendedName>
        <fullName evidence="5">Beta-barrel assembly-enhancing protease</fullName>
    </recommendedName>
</protein>
<dbReference type="EMBL" id="CADILG010000018">
    <property type="protein sequence ID" value="CAB3870755.1"/>
    <property type="molecule type" value="Genomic_DNA"/>
</dbReference>
<dbReference type="SUPFAM" id="SSF48452">
    <property type="entry name" value="TPR-like"/>
    <property type="match status" value="1"/>
</dbReference>
<dbReference type="InterPro" id="IPR011990">
    <property type="entry name" value="TPR-like_helical_dom_sf"/>
</dbReference>
<reference evidence="3 4" key="1">
    <citation type="submission" date="2020-04" db="EMBL/GenBank/DDBJ databases">
        <authorList>
            <person name="De Canck E."/>
        </authorList>
    </citation>
    <scope>NUCLEOTIDE SEQUENCE [LARGE SCALE GENOMIC DNA]</scope>
    <source>
        <strain evidence="3 4">LMG 26858</strain>
    </source>
</reference>
<evidence type="ECO:0000313" key="4">
    <source>
        <dbReference type="Proteomes" id="UP000494117"/>
    </source>
</evidence>
<evidence type="ECO:0000256" key="2">
    <source>
        <dbReference type="SAM" id="SignalP"/>
    </source>
</evidence>
<gene>
    <name evidence="3" type="ORF">LMG26858_02713</name>
</gene>
<organism evidence="3 4">
    <name type="scientific">Achromobacter anxifer</name>
    <dbReference type="NCBI Taxonomy" id="1287737"/>
    <lineage>
        <taxon>Bacteria</taxon>
        <taxon>Pseudomonadati</taxon>
        <taxon>Pseudomonadota</taxon>
        <taxon>Betaproteobacteria</taxon>
        <taxon>Burkholderiales</taxon>
        <taxon>Alcaligenaceae</taxon>
        <taxon>Achromobacter</taxon>
    </lineage>
</organism>
<feature type="chain" id="PRO_5029011967" description="Beta-barrel assembly-enhancing protease" evidence="2">
    <location>
        <begin position="30"/>
        <end position="476"/>
    </location>
</feature>
<sequence length="476" mass="52859">MTLPQSRLSPPLLPGALALALALAMPAQAASPAYAMNNAAPRKTTTRSTPAAPPQGMPQYGKGEHGRYLVLRLENDRGDALAPNMPYRLFLTAKEHSIEGTPDHDGIVHGVTDALGRSAWIWTREPHAARDYTLIRRIGDGPWGQVFQLQSSWDQAPLKGRPYLTTMRVRWGERWADLGYSDAQGNTAYFSHSLPAGTLSISLEATATEDRECFDELDAINRKFNQGDAEGALRLVDAATCTGQPQHQLDMANLLLMSGRNDLARQWLERTRVQPAAEPPKPLEQETLQERYKLERLLGMPAQALADARELQRRQAQAPQADDEPDWHNDIAYFLADFPEHLAEAEAQARQSIDTLGAGPYNQGTLGWILALRGDAEGGLALMKLSYREIPRNEEIVADYGLALWRHGQRGQATRLWDQAQAQCVWGQRMYEALREARYPHPYFQPANSAAASAYQKRCSIPVAKDKTRRSALPGA</sequence>
<keyword evidence="2" id="KW-0732">Signal</keyword>
<keyword evidence="4" id="KW-1185">Reference proteome</keyword>
<proteinExistence type="predicted"/>
<evidence type="ECO:0000313" key="3">
    <source>
        <dbReference type="EMBL" id="CAB3870755.1"/>
    </source>
</evidence>
<feature type="region of interest" description="Disordered" evidence="1">
    <location>
        <begin position="40"/>
        <end position="63"/>
    </location>
</feature>
<evidence type="ECO:0000256" key="1">
    <source>
        <dbReference type="SAM" id="MobiDB-lite"/>
    </source>
</evidence>
<dbReference type="Gene3D" id="1.25.40.10">
    <property type="entry name" value="Tetratricopeptide repeat domain"/>
    <property type="match status" value="1"/>
</dbReference>
<accession>A0A6S7DVE0</accession>
<dbReference type="RefSeq" id="WP_254595867.1">
    <property type="nucleotide sequence ID" value="NZ_CADILG010000018.1"/>
</dbReference>
<dbReference type="AlphaFoldDB" id="A0A6S7DVE0"/>
<name>A0A6S7DVE0_9BURK</name>